<name>A0A8J2X410_9STRA</name>
<keyword evidence="2" id="KW-1185">Reference proteome</keyword>
<evidence type="ECO:0000313" key="2">
    <source>
        <dbReference type="Proteomes" id="UP000789595"/>
    </source>
</evidence>
<protein>
    <submittedName>
        <fullName evidence="1">Uncharacterized protein</fullName>
    </submittedName>
</protein>
<accession>A0A8J2X410</accession>
<sequence>MLERVKRGTCGVWTSVVAERRRYSEEIKLRFLVELSDGEYALERAPDAVGGYCILSYTPGPPGYVSIVVVKRAGSDNQAGRGCCVQSADEALLPSKPSSETLLEFSEASSSPAAAA</sequence>
<comment type="caution">
    <text evidence="1">The sequence shown here is derived from an EMBL/GenBank/DDBJ whole genome shotgun (WGS) entry which is preliminary data.</text>
</comment>
<dbReference type="EMBL" id="CAKKNE010000005">
    <property type="protein sequence ID" value="CAH0378206.1"/>
    <property type="molecule type" value="Genomic_DNA"/>
</dbReference>
<evidence type="ECO:0000313" key="1">
    <source>
        <dbReference type="EMBL" id="CAH0378206.1"/>
    </source>
</evidence>
<dbReference type="AlphaFoldDB" id="A0A8J2X410"/>
<gene>
    <name evidence="1" type="ORF">PECAL_5P27260</name>
</gene>
<proteinExistence type="predicted"/>
<reference evidence="1" key="1">
    <citation type="submission" date="2021-11" db="EMBL/GenBank/DDBJ databases">
        <authorList>
            <consortium name="Genoscope - CEA"/>
            <person name="William W."/>
        </authorList>
    </citation>
    <scope>NUCLEOTIDE SEQUENCE</scope>
</reference>
<dbReference type="Proteomes" id="UP000789595">
    <property type="component" value="Unassembled WGS sequence"/>
</dbReference>
<organism evidence="1 2">
    <name type="scientific">Pelagomonas calceolata</name>
    <dbReference type="NCBI Taxonomy" id="35677"/>
    <lineage>
        <taxon>Eukaryota</taxon>
        <taxon>Sar</taxon>
        <taxon>Stramenopiles</taxon>
        <taxon>Ochrophyta</taxon>
        <taxon>Pelagophyceae</taxon>
        <taxon>Pelagomonadales</taxon>
        <taxon>Pelagomonadaceae</taxon>
        <taxon>Pelagomonas</taxon>
    </lineage>
</organism>